<dbReference type="OrthoDB" id="5867643at2759"/>
<reference evidence="3" key="1">
    <citation type="submission" date="2017-01" db="EMBL/GenBank/DDBJ databases">
        <title>Comparative genomics of anhydrobiosis in the tardigrade Hypsibius dujardini.</title>
        <authorList>
            <person name="Yoshida Y."/>
            <person name="Koutsovoulos G."/>
            <person name="Laetsch D."/>
            <person name="Stevens L."/>
            <person name="Kumar S."/>
            <person name="Horikawa D."/>
            <person name="Ishino K."/>
            <person name="Komine S."/>
            <person name="Tomita M."/>
            <person name="Blaxter M."/>
            <person name="Arakawa K."/>
        </authorList>
    </citation>
    <scope>NUCLEOTIDE SEQUENCE [LARGE SCALE GENOMIC DNA]</scope>
    <source>
        <strain evidence="3">Z151</strain>
    </source>
</reference>
<gene>
    <name evidence="2" type="ORF">BV898_01193</name>
</gene>
<keyword evidence="1" id="KW-1133">Transmembrane helix</keyword>
<dbReference type="SUPFAM" id="SSF53822">
    <property type="entry name" value="Periplasmic binding protein-like I"/>
    <property type="match status" value="1"/>
</dbReference>
<proteinExistence type="predicted"/>
<evidence type="ECO:0008006" key="4">
    <source>
        <dbReference type="Google" id="ProtNLM"/>
    </source>
</evidence>
<evidence type="ECO:0000313" key="3">
    <source>
        <dbReference type="Proteomes" id="UP000192578"/>
    </source>
</evidence>
<evidence type="ECO:0000313" key="2">
    <source>
        <dbReference type="EMBL" id="OQV24985.1"/>
    </source>
</evidence>
<keyword evidence="1" id="KW-0472">Membrane</keyword>
<name>A0A1W0XBU7_HYPEX</name>
<comment type="caution">
    <text evidence="2">The sequence shown here is derived from an EMBL/GenBank/DDBJ whole genome shotgun (WGS) entry which is preliminary data.</text>
</comment>
<keyword evidence="3" id="KW-1185">Reference proteome</keyword>
<dbReference type="AlphaFoldDB" id="A0A1W0XBU7"/>
<accession>A0A1W0XBU7</accession>
<keyword evidence="1" id="KW-0812">Transmembrane</keyword>
<sequence length="422" mass="47331">MNDFAGARNMLLITSSDADSVIRNRKRSPTWLTTTPFPLPNTVYCSLLNVLNWTTVFVGLNVDSLDRLYHQYAFSRVTAELAGCGIQFTVPATISSATDAATVRRMLRDFHRKSRSMREESWSGPLDFPVARTVIPWASGGFENFTWRVNANDDEKIKRAYRSVLLLTLVDEARYVSPTINSLIQEWLDISRRDYNNTNPPNELPIPIVTASHAAVEMAGVAAVEVLAGQHGKLTGDYGHLLADFIRNRTLDLQVGPWMMNSRGFAQVGVQIASFDWQTGHFQVFMKATENDIEETFDWIRINSTQSVWFGQADLPTGLPLCRLGSEECQTEKTWRAQVAGISCSVLLALAVLVVTLWISFCHFDISCQWRLKGEEALTVPHWNLKLLLSNFGHEAPPSDDIVRAVSLDSQNDYGLSDENPQ</sequence>
<organism evidence="2 3">
    <name type="scientific">Hypsibius exemplaris</name>
    <name type="common">Freshwater tardigrade</name>
    <dbReference type="NCBI Taxonomy" id="2072580"/>
    <lineage>
        <taxon>Eukaryota</taxon>
        <taxon>Metazoa</taxon>
        <taxon>Ecdysozoa</taxon>
        <taxon>Tardigrada</taxon>
        <taxon>Eutardigrada</taxon>
        <taxon>Parachela</taxon>
        <taxon>Hypsibioidea</taxon>
        <taxon>Hypsibiidae</taxon>
        <taxon>Hypsibius</taxon>
    </lineage>
</organism>
<dbReference type="Proteomes" id="UP000192578">
    <property type="component" value="Unassembled WGS sequence"/>
</dbReference>
<feature type="transmembrane region" description="Helical" evidence="1">
    <location>
        <begin position="339"/>
        <end position="361"/>
    </location>
</feature>
<dbReference type="InterPro" id="IPR028082">
    <property type="entry name" value="Peripla_BP_I"/>
</dbReference>
<evidence type="ECO:0000256" key="1">
    <source>
        <dbReference type="SAM" id="Phobius"/>
    </source>
</evidence>
<dbReference type="EMBL" id="MTYJ01000004">
    <property type="protein sequence ID" value="OQV24985.1"/>
    <property type="molecule type" value="Genomic_DNA"/>
</dbReference>
<protein>
    <recommendedName>
        <fullName evidence="4">Receptor ligand binding region domain-containing protein</fullName>
    </recommendedName>
</protein>